<evidence type="ECO:0000313" key="3">
    <source>
        <dbReference type="Proteomes" id="UP000799444"/>
    </source>
</evidence>
<proteinExistence type="predicted"/>
<evidence type="ECO:0000313" key="2">
    <source>
        <dbReference type="EMBL" id="KAF2735265.1"/>
    </source>
</evidence>
<keyword evidence="3" id="KW-1185">Reference proteome</keyword>
<evidence type="ECO:0000256" key="1">
    <source>
        <dbReference type="SAM" id="MobiDB-lite"/>
    </source>
</evidence>
<accession>A0A9P4R1D5</accession>
<protein>
    <submittedName>
        <fullName evidence="2">Uncharacterized protein</fullName>
    </submittedName>
</protein>
<comment type="caution">
    <text evidence="2">The sequence shown here is derived from an EMBL/GenBank/DDBJ whole genome shotgun (WGS) entry which is preliminary data.</text>
</comment>
<organism evidence="2 3">
    <name type="scientific">Polyplosphaeria fusca</name>
    <dbReference type="NCBI Taxonomy" id="682080"/>
    <lineage>
        <taxon>Eukaryota</taxon>
        <taxon>Fungi</taxon>
        <taxon>Dikarya</taxon>
        <taxon>Ascomycota</taxon>
        <taxon>Pezizomycotina</taxon>
        <taxon>Dothideomycetes</taxon>
        <taxon>Pleosporomycetidae</taxon>
        <taxon>Pleosporales</taxon>
        <taxon>Tetraplosphaeriaceae</taxon>
        <taxon>Polyplosphaeria</taxon>
    </lineage>
</organism>
<dbReference type="EMBL" id="ML996137">
    <property type="protein sequence ID" value="KAF2735265.1"/>
    <property type="molecule type" value="Genomic_DNA"/>
</dbReference>
<name>A0A9P4R1D5_9PLEO</name>
<feature type="compositionally biased region" description="Basic and acidic residues" evidence="1">
    <location>
        <begin position="43"/>
        <end position="59"/>
    </location>
</feature>
<sequence>MAGRVDPVPRQMDDLEQEVAVVCGGVRGSVCERGSVSDLAGGRSEESNSRGDHSGRTHVADSAMDKAIYSIPLLPNPSFVGRKNELGALKQRLMIDRACYKMSIVGLGGTGKTQVALQFAYMVKDSWPASRDALR</sequence>
<dbReference type="Gene3D" id="3.40.50.300">
    <property type="entry name" value="P-loop containing nucleotide triphosphate hydrolases"/>
    <property type="match status" value="1"/>
</dbReference>
<feature type="region of interest" description="Disordered" evidence="1">
    <location>
        <begin position="35"/>
        <end position="59"/>
    </location>
</feature>
<reference evidence="2" key="1">
    <citation type="journal article" date="2020" name="Stud. Mycol.">
        <title>101 Dothideomycetes genomes: a test case for predicting lifestyles and emergence of pathogens.</title>
        <authorList>
            <person name="Haridas S."/>
            <person name="Albert R."/>
            <person name="Binder M."/>
            <person name="Bloem J."/>
            <person name="Labutti K."/>
            <person name="Salamov A."/>
            <person name="Andreopoulos B."/>
            <person name="Baker S."/>
            <person name="Barry K."/>
            <person name="Bills G."/>
            <person name="Bluhm B."/>
            <person name="Cannon C."/>
            <person name="Castanera R."/>
            <person name="Culley D."/>
            <person name="Daum C."/>
            <person name="Ezra D."/>
            <person name="Gonzalez J."/>
            <person name="Henrissat B."/>
            <person name="Kuo A."/>
            <person name="Liang C."/>
            <person name="Lipzen A."/>
            <person name="Lutzoni F."/>
            <person name="Magnuson J."/>
            <person name="Mondo S."/>
            <person name="Nolan M."/>
            <person name="Ohm R."/>
            <person name="Pangilinan J."/>
            <person name="Park H.-J."/>
            <person name="Ramirez L."/>
            <person name="Alfaro M."/>
            <person name="Sun H."/>
            <person name="Tritt A."/>
            <person name="Yoshinaga Y."/>
            <person name="Zwiers L.-H."/>
            <person name="Turgeon B."/>
            <person name="Goodwin S."/>
            <person name="Spatafora J."/>
            <person name="Crous P."/>
            <person name="Grigoriev I."/>
        </authorList>
    </citation>
    <scope>NUCLEOTIDE SEQUENCE</scope>
    <source>
        <strain evidence="2">CBS 125425</strain>
    </source>
</reference>
<dbReference type="AlphaFoldDB" id="A0A9P4R1D5"/>
<dbReference type="OrthoDB" id="20872at2759"/>
<dbReference type="Proteomes" id="UP000799444">
    <property type="component" value="Unassembled WGS sequence"/>
</dbReference>
<gene>
    <name evidence="2" type="ORF">EJ04DRAFT_522904</name>
</gene>
<dbReference type="SUPFAM" id="SSF52540">
    <property type="entry name" value="P-loop containing nucleoside triphosphate hydrolases"/>
    <property type="match status" value="1"/>
</dbReference>
<dbReference type="InterPro" id="IPR027417">
    <property type="entry name" value="P-loop_NTPase"/>
</dbReference>